<organism evidence="1 2">
    <name type="scientific">Trichinella nativa</name>
    <dbReference type="NCBI Taxonomy" id="6335"/>
    <lineage>
        <taxon>Eukaryota</taxon>
        <taxon>Metazoa</taxon>
        <taxon>Ecdysozoa</taxon>
        <taxon>Nematoda</taxon>
        <taxon>Enoplea</taxon>
        <taxon>Dorylaimia</taxon>
        <taxon>Trichinellida</taxon>
        <taxon>Trichinellidae</taxon>
        <taxon>Trichinella</taxon>
    </lineage>
</organism>
<evidence type="ECO:0000313" key="2">
    <source>
        <dbReference type="Proteomes" id="UP000054721"/>
    </source>
</evidence>
<gene>
    <name evidence="1" type="ORF">T02_10194</name>
</gene>
<evidence type="ECO:0000313" key="1">
    <source>
        <dbReference type="EMBL" id="KRZ61703.1"/>
    </source>
</evidence>
<dbReference type="EMBL" id="JYDW01000015">
    <property type="protein sequence ID" value="KRZ61703.1"/>
    <property type="molecule type" value="Genomic_DNA"/>
</dbReference>
<reference evidence="1 2" key="1">
    <citation type="submission" date="2015-05" db="EMBL/GenBank/DDBJ databases">
        <title>Evolution of Trichinella species and genotypes.</title>
        <authorList>
            <person name="Korhonen P.K."/>
            <person name="Edoardo P."/>
            <person name="Giuseppe L.R."/>
            <person name="Gasser R.B."/>
        </authorList>
    </citation>
    <scope>NUCLEOTIDE SEQUENCE [LARGE SCALE GENOMIC DNA]</scope>
    <source>
        <strain evidence="1">ISS10</strain>
    </source>
</reference>
<protein>
    <submittedName>
        <fullName evidence="1">Uncharacterized protein</fullName>
    </submittedName>
</protein>
<dbReference type="AlphaFoldDB" id="A0A0V1LQN3"/>
<comment type="caution">
    <text evidence="1">The sequence shown here is derived from an EMBL/GenBank/DDBJ whole genome shotgun (WGS) entry which is preliminary data.</text>
</comment>
<dbReference type="OrthoDB" id="10512118at2759"/>
<sequence>MPSMLILGVKGLIFHQQNRLILDHSRLNGMNSTRSTCVITVSNLVTWVSGKMKLQDVNENTLRKFTPLHKFKKDIFSKRIHINKKPPAGGNIHLSLQHWIHFQVYVLQNRLLLTHDGLDSMNNSRSTCVIIKSSKSGNMLFGWIYQKSTADSTTVISY</sequence>
<proteinExistence type="predicted"/>
<keyword evidence="2" id="KW-1185">Reference proteome</keyword>
<dbReference type="Proteomes" id="UP000054721">
    <property type="component" value="Unassembled WGS sequence"/>
</dbReference>
<name>A0A0V1LQN3_9BILA</name>
<accession>A0A0V1LQN3</accession>